<evidence type="ECO:0000313" key="4">
    <source>
        <dbReference type="Proteomes" id="UP000248340"/>
    </source>
</evidence>
<accession>A0A319C229</accession>
<evidence type="ECO:0000256" key="1">
    <source>
        <dbReference type="SAM" id="MobiDB-lite"/>
    </source>
</evidence>
<dbReference type="EMBL" id="KZ821731">
    <property type="protein sequence ID" value="PYH78237.1"/>
    <property type="molecule type" value="Genomic_DNA"/>
</dbReference>
<name>A0A319C229_9EURO</name>
<evidence type="ECO:0000256" key="2">
    <source>
        <dbReference type="SAM" id="SignalP"/>
    </source>
</evidence>
<keyword evidence="2" id="KW-0732">Signal</keyword>
<feature type="chain" id="PRO_5016379510" description="GPI anchored cell wall protein" evidence="2">
    <location>
        <begin position="20"/>
        <end position="219"/>
    </location>
</feature>
<gene>
    <name evidence="3" type="ORF">BO82DRAFT_435171</name>
</gene>
<dbReference type="RefSeq" id="XP_025488437.1">
    <property type="nucleotide sequence ID" value="XM_025641005.1"/>
</dbReference>
<dbReference type="AlphaFoldDB" id="A0A319C229"/>
<protein>
    <recommendedName>
        <fullName evidence="5">GPI anchored cell wall protein</fullName>
    </recommendedName>
</protein>
<reference evidence="3 4" key="1">
    <citation type="submission" date="2016-12" db="EMBL/GenBank/DDBJ databases">
        <title>The genomes of Aspergillus section Nigri reveals drivers in fungal speciation.</title>
        <authorList>
            <consortium name="DOE Joint Genome Institute"/>
            <person name="Vesth T.C."/>
            <person name="Nybo J."/>
            <person name="Theobald S."/>
            <person name="Brandl J."/>
            <person name="Frisvad J.C."/>
            <person name="Nielsen K.F."/>
            <person name="Lyhne E.K."/>
            <person name="Kogle M.E."/>
            <person name="Kuo A."/>
            <person name="Riley R."/>
            <person name="Clum A."/>
            <person name="Nolan M."/>
            <person name="Lipzen A."/>
            <person name="Salamov A."/>
            <person name="Henrissat B."/>
            <person name="Wiebenga A."/>
            <person name="De Vries R.P."/>
            <person name="Grigoriev I.V."/>
            <person name="Mortensen U.H."/>
            <person name="Andersen M.R."/>
            <person name="Baker S.E."/>
        </authorList>
    </citation>
    <scope>NUCLEOTIDE SEQUENCE [LARGE SCALE GENOMIC DNA]</scope>
    <source>
        <strain evidence="3 4">CBS 121591</strain>
    </source>
</reference>
<dbReference type="OrthoDB" id="4509278at2759"/>
<dbReference type="Proteomes" id="UP000248340">
    <property type="component" value="Unassembled WGS sequence"/>
</dbReference>
<dbReference type="VEuPathDB" id="FungiDB:BO82DRAFT_435171"/>
<organism evidence="3 4">
    <name type="scientific">Aspergillus uvarum CBS 121591</name>
    <dbReference type="NCBI Taxonomy" id="1448315"/>
    <lineage>
        <taxon>Eukaryota</taxon>
        <taxon>Fungi</taxon>
        <taxon>Dikarya</taxon>
        <taxon>Ascomycota</taxon>
        <taxon>Pezizomycotina</taxon>
        <taxon>Eurotiomycetes</taxon>
        <taxon>Eurotiomycetidae</taxon>
        <taxon>Eurotiales</taxon>
        <taxon>Aspergillaceae</taxon>
        <taxon>Aspergillus</taxon>
        <taxon>Aspergillus subgen. Circumdati</taxon>
    </lineage>
</organism>
<proteinExistence type="predicted"/>
<dbReference type="GeneID" id="37143747"/>
<feature type="signal peptide" evidence="2">
    <location>
        <begin position="1"/>
        <end position="19"/>
    </location>
</feature>
<sequence>MHFLSESTVLFTLASSIFAAPLAVRTQNEVQITFLGAADAQFTESFPTDGSTVAISNPLSISHIASSTAGVTCTFIGIDHSSTTVSGVATVDVGPPQTQTQGSCTADGGSGSTPTPDPSTPAPAPVEPSTPSTPSGGQGSAVTITFQGAADAQFSQSFPLDGTSTAITNPLSISHIVSSTGNVRCTFNGIDHSVTTVSGVQTVDVGPPQTQVNGACTAA</sequence>
<evidence type="ECO:0008006" key="5">
    <source>
        <dbReference type="Google" id="ProtNLM"/>
    </source>
</evidence>
<evidence type="ECO:0000313" key="3">
    <source>
        <dbReference type="EMBL" id="PYH78237.1"/>
    </source>
</evidence>
<feature type="region of interest" description="Disordered" evidence="1">
    <location>
        <begin position="90"/>
        <end position="141"/>
    </location>
</feature>
<keyword evidence="4" id="KW-1185">Reference proteome</keyword>
<feature type="compositionally biased region" description="Pro residues" evidence="1">
    <location>
        <begin position="115"/>
        <end position="128"/>
    </location>
</feature>